<gene>
    <name evidence="7" type="ORF">FNB15_06710</name>
</gene>
<feature type="domain" description="RNA polymerase sigma factor 70 region 4 type 2" evidence="6">
    <location>
        <begin position="103"/>
        <end position="154"/>
    </location>
</feature>
<dbReference type="GO" id="GO:0016987">
    <property type="term" value="F:sigma factor activity"/>
    <property type="evidence" value="ECO:0007669"/>
    <property type="project" value="UniProtKB-KW"/>
</dbReference>
<keyword evidence="8" id="KW-1185">Reference proteome</keyword>
<dbReference type="InterPro" id="IPR013325">
    <property type="entry name" value="RNA_pol_sigma_r2"/>
</dbReference>
<evidence type="ECO:0000256" key="4">
    <source>
        <dbReference type="ARBA" id="ARBA00023163"/>
    </source>
</evidence>
<evidence type="ECO:0000313" key="7">
    <source>
        <dbReference type="EMBL" id="QDO96981.1"/>
    </source>
</evidence>
<dbReference type="SUPFAM" id="SSF88946">
    <property type="entry name" value="Sigma2 domain of RNA polymerase sigma factors"/>
    <property type="match status" value="1"/>
</dbReference>
<keyword evidence="3" id="KW-0731">Sigma factor</keyword>
<dbReference type="InterPro" id="IPR013249">
    <property type="entry name" value="RNA_pol_sigma70_r4_t2"/>
</dbReference>
<evidence type="ECO:0000256" key="1">
    <source>
        <dbReference type="ARBA" id="ARBA00010641"/>
    </source>
</evidence>
<dbReference type="EMBL" id="CP041636">
    <property type="protein sequence ID" value="QDO96981.1"/>
    <property type="molecule type" value="Genomic_DNA"/>
</dbReference>
<dbReference type="PANTHER" id="PTHR43133">
    <property type="entry name" value="RNA POLYMERASE ECF-TYPE SIGMA FACTO"/>
    <property type="match status" value="1"/>
</dbReference>
<dbReference type="AlphaFoldDB" id="A0A516GZM0"/>
<dbReference type="KEGG" id="fer:FNB15_06710"/>
<dbReference type="Gene3D" id="1.10.1740.10">
    <property type="match status" value="1"/>
</dbReference>
<name>A0A516GZM0_9PROT</name>
<dbReference type="SUPFAM" id="SSF88659">
    <property type="entry name" value="Sigma3 and sigma4 domains of RNA polymerase sigma factors"/>
    <property type="match status" value="1"/>
</dbReference>
<accession>A0A516GZM0</accession>
<dbReference type="InterPro" id="IPR013324">
    <property type="entry name" value="RNA_pol_sigma_r3/r4-like"/>
</dbReference>
<dbReference type="RefSeq" id="WP_144067962.1">
    <property type="nucleotide sequence ID" value="NZ_CP041636.1"/>
</dbReference>
<dbReference type="CDD" id="cd06171">
    <property type="entry name" value="Sigma70_r4"/>
    <property type="match status" value="1"/>
</dbReference>
<dbReference type="GO" id="GO:0003677">
    <property type="term" value="F:DNA binding"/>
    <property type="evidence" value="ECO:0007669"/>
    <property type="project" value="InterPro"/>
</dbReference>
<sequence>MNFERYFRLHLLREMPVVRRWSYVLCRNPSLAEDMMQETLTKAWANRGSFARGTNMRAWLYRILRNTYFNHLRQRRREVPDPDGALTATLRTPAEQTGKIELREVTEAMQDLSPAQREAMILIGAQGMSYKQVARLQRVNIGTVKSRLARARQAVARIMGYDSISRRGDTFGDMASRH</sequence>
<dbReference type="InterPro" id="IPR039425">
    <property type="entry name" value="RNA_pol_sigma-70-like"/>
</dbReference>
<dbReference type="GO" id="GO:0006352">
    <property type="term" value="P:DNA-templated transcription initiation"/>
    <property type="evidence" value="ECO:0007669"/>
    <property type="project" value="InterPro"/>
</dbReference>
<keyword evidence="4" id="KW-0804">Transcription</keyword>
<dbReference type="Pfam" id="PF04542">
    <property type="entry name" value="Sigma70_r2"/>
    <property type="match status" value="1"/>
</dbReference>
<organism evidence="7 8">
    <name type="scientific">Ferrovibrio terrae</name>
    <dbReference type="NCBI Taxonomy" id="2594003"/>
    <lineage>
        <taxon>Bacteria</taxon>
        <taxon>Pseudomonadati</taxon>
        <taxon>Pseudomonadota</taxon>
        <taxon>Alphaproteobacteria</taxon>
        <taxon>Rhodospirillales</taxon>
        <taxon>Rhodospirillaceae</taxon>
        <taxon>Ferrovibrio</taxon>
    </lineage>
</organism>
<evidence type="ECO:0000313" key="8">
    <source>
        <dbReference type="Proteomes" id="UP000317496"/>
    </source>
</evidence>
<feature type="domain" description="RNA polymerase sigma-70 region 2" evidence="5">
    <location>
        <begin position="14"/>
        <end position="77"/>
    </location>
</feature>
<evidence type="ECO:0000256" key="2">
    <source>
        <dbReference type="ARBA" id="ARBA00023015"/>
    </source>
</evidence>
<dbReference type="InterPro" id="IPR036388">
    <property type="entry name" value="WH-like_DNA-bd_sf"/>
</dbReference>
<evidence type="ECO:0000256" key="3">
    <source>
        <dbReference type="ARBA" id="ARBA00023082"/>
    </source>
</evidence>
<protein>
    <submittedName>
        <fullName evidence="7">Sigma-70 family RNA polymerase sigma factor</fullName>
    </submittedName>
</protein>
<proteinExistence type="inferred from homology"/>
<dbReference type="Proteomes" id="UP000317496">
    <property type="component" value="Chromosome"/>
</dbReference>
<dbReference type="InterPro" id="IPR014284">
    <property type="entry name" value="RNA_pol_sigma-70_dom"/>
</dbReference>
<dbReference type="OrthoDB" id="9803470at2"/>
<keyword evidence="2" id="KW-0805">Transcription regulation</keyword>
<evidence type="ECO:0000259" key="6">
    <source>
        <dbReference type="Pfam" id="PF08281"/>
    </source>
</evidence>
<dbReference type="NCBIfam" id="TIGR02937">
    <property type="entry name" value="sigma70-ECF"/>
    <property type="match status" value="1"/>
</dbReference>
<dbReference type="InterPro" id="IPR007627">
    <property type="entry name" value="RNA_pol_sigma70_r2"/>
</dbReference>
<comment type="similarity">
    <text evidence="1">Belongs to the sigma-70 factor family. ECF subfamily.</text>
</comment>
<reference evidence="7 8" key="1">
    <citation type="submission" date="2019-07" db="EMBL/GenBank/DDBJ databases">
        <title>Genome sequencing for Ferrovibrio sp. K5.</title>
        <authorList>
            <person name="Park S.-J."/>
        </authorList>
    </citation>
    <scope>NUCLEOTIDE SEQUENCE [LARGE SCALE GENOMIC DNA]</scope>
    <source>
        <strain evidence="7 8">K5</strain>
    </source>
</reference>
<dbReference type="Gene3D" id="1.10.10.10">
    <property type="entry name" value="Winged helix-like DNA-binding domain superfamily/Winged helix DNA-binding domain"/>
    <property type="match status" value="1"/>
</dbReference>
<dbReference type="Pfam" id="PF08281">
    <property type="entry name" value="Sigma70_r4_2"/>
    <property type="match status" value="1"/>
</dbReference>
<dbReference type="PANTHER" id="PTHR43133:SF25">
    <property type="entry name" value="RNA POLYMERASE SIGMA FACTOR RFAY-RELATED"/>
    <property type="match status" value="1"/>
</dbReference>
<evidence type="ECO:0000259" key="5">
    <source>
        <dbReference type="Pfam" id="PF04542"/>
    </source>
</evidence>